<dbReference type="AlphaFoldDB" id="A0A5J4WYJ6"/>
<dbReference type="InterPro" id="IPR027408">
    <property type="entry name" value="PNPase/RNase_PH_dom_sf"/>
</dbReference>
<reference evidence="1 2" key="1">
    <citation type="submission" date="2019-03" db="EMBL/GenBank/DDBJ databases">
        <title>Single cell metagenomics reveals metabolic interactions within the superorganism composed of flagellate Streblomastix strix and complex community of Bacteroidetes bacteria on its surface.</title>
        <authorList>
            <person name="Treitli S.C."/>
            <person name="Kolisko M."/>
            <person name="Husnik F."/>
            <person name="Keeling P."/>
            <person name="Hampl V."/>
        </authorList>
    </citation>
    <scope>NUCLEOTIDE SEQUENCE [LARGE SCALE GENOMIC DNA]</scope>
    <source>
        <strain evidence="1">ST1C</strain>
    </source>
</reference>
<comment type="caution">
    <text evidence="1">The sequence shown here is derived from an EMBL/GenBank/DDBJ whole genome shotgun (WGS) entry which is preliminary data.</text>
</comment>
<dbReference type="Gene3D" id="3.30.230.70">
    <property type="entry name" value="GHMP Kinase, N-terminal domain"/>
    <property type="match status" value="1"/>
</dbReference>
<protein>
    <submittedName>
        <fullName evidence="1">Uncharacterized protein</fullName>
    </submittedName>
</protein>
<feature type="non-terminal residue" evidence="1">
    <location>
        <position position="124"/>
    </location>
</feature>
<dbReference type="SUPFAM" id="SSF54211">
    <property type="entry name" value="Ribosomal protein S5 domain 2-like"/>
    <property type="match status" value="1"/>
</dbReference>
<dbReference type="EMBL" id="SNRW01000659">
    <property type="protein sequence ID" value="KAA6399903.1"/>
    <property type="molecule type" value="Genomic_DNA"/>
</dbReference>
<gene>
    <name evidence="1" type="ORF">EZS28_004572</name>
</gene>
<proteinExistence type="predicted"/>
<name>A0A5J4WYJ6_9EUKA</name>
<organism evidence="1 2">
    <name type="scientific">Streblomastix strix</name>
    <dbReference type="NCBI Taxonomy" id="222440"/>
    <lineage>
        <taxon>Eukaryota</taxon>
        <taxon>Metamonada</taxon>
        <taxon>Preaxostyla</taxon>
        <taxon>Oxymonadida</taxon>
        <taxon>Streblomastigidae</taxon>
        <taxon>Streblomastix</taxon>
    </lineage>
</organism>
<dbReference type="Proteomes" id="UP000324800">
    <property type="component" value="Unassembled WGS sequence"/>
</dbReference>
<evidence type="ECO:0000313" key="2">
    <source>
        <dbReference type="Proteomes" id="UP000324800"/>
    </source>
</evidence>
<dbReference type="InterPro" id="IPR020568">
    <property type="entry name" value="Ribosomal_Su5_D2-typ_SF"/>
</dbReference>
<sequence>MSDRRKSAIEVIRRINPTELFTQMHTITKQRLDQRHFDSFRPSTVSCGSPHLFEHALGSSLVRHGDSTCLGYVIGTLRSFERNEQLEDLQINVRVFFTSQVESHAEINSITQEARSSKISDRLI</sequence>
<accession>A0A5J4WYJ6</accession>
<evidence type="ECO:0000313" key="1">
    <source>
        <dbReference type="EMBL" id="KAA6399903.1"/>
    </source>
</evidence>